<dbReference type="Pfam" id="PF00392">
    <property type="entry name" value="GntR"/>
    <property type="match status" value="1"/>
</dbReference>
<dbReference type="PATRIC" id="fig|1515334.3.peg.3811"/>
<dbReference type="PRINTS" id="PR00035">
    <property type="entry name" value="HTHGNTR"/>
</dbReference>
<dbReference type="PANTHER" id="PTHR44846:SF16">
    <property type="entry name" value="TRANSCRIPTIONAL REGULATOR PHNF-RELATED"/>
    <property type="match status" value="1"/>
</dbReference>
<dbReference type="GO" id="GO:0003700">
    <property type="term" value="F:DNA-binding transcription factor activity"/>
    <property type="evidence" value="ECO:0007669"/>
    <property type="project" value="InterPro"/>
</dbReference>
<comment type="caution">
    <text evidence="4">The sequence shown here is derived from an EMBL/GenBank/DDBJ whole genome shotgun (WGS) entry which is preliminary data.</text>
</comment>
<dbReference type="InterPro" id="IPR011663">
    <property type="entry name" value="UTRA"/>
</dbReference>
<dbReference type="RefSeq" id="WP_043144438.1">
    <property type="nucleotide sequence ID" value="NZ_AP022338.1"/>
</dbReference>
<dbReference type="SMART" id="SM00866">
    <property type="entry name" value="UTRA"/>
    <property type="match status" value="1"/>
</dbReference>
<dbReference type="Pfam" id="PF07702">
    <property type="entry name" value="UTRA"/>
    <property type="match status" value="1"/>
</dbReference>
<dbReference type="CDD" id="cd07377">
    <property type="entry name" value="WHTH_GntR"/>
    <property type="match status" value="1"/>
</dbReference>
<evidence type="ECO:0000256" key="2">
    <source>
        <dbReference type="ARBA" id="ARBA00023125"/>
    </source>
</evidence>
<protein>
    <submittedName>
        <fullName evidence="4">Histidine utilization repressor</fullName>
    </submittedName>
</protein>
<dbReference type="PANTHER" id="PTHR44846">
    <property type="entry name" value="MANNOSYL-D-GLYCERATE TRANSPORT/METABOLISM SYSTEM REPRESSOR MNGR-RELATED"/>
    <property type="match status" value="1"/>
</dbReference>
<evidence type="ECO:0000313" key="5">
    <source>
        <dbReference type="Proteomes" id="UP000030960"/>
    </source>
</evidence>
<dbReference type="PROSITE" id="PS50949">
    <property type="entry name" value="HTH_GNTR"/>
    <property type="match status" value="1"/>
</dbReference>
<dbReference type="InterPro" id="IPR050679">
    <property type="entry name" value="Bact_HTH_transcr_reg"/>
</dbReference>
<dbReference type="EMBL" id="JSUQ01000016">
    <property type="protein sequence ID" value="KHQ51624.1"/>
    <property type="molecule type" value="Genomic_DNA"/>
</dbReference>
<dbReference type="InterPro" id="IPR028978">
    <property type="entry name" value="Chorismate_lyase_/UTRA_dom_sf"/>
</dbReference>
<proteinExistence type="predicted"/>
<evidence type="ECO:0000256" key="3">
    <source>
        <dbReference type="ARBA" id="ARBA00023163"/>
    </source>
</evidence>
<dbReference type="SMART" id="SM00345">
    <property type="entry name" value="HTH_GNTR"/>
    <property type="match status" value="1"/>
</dbReference>
<accession>A0A0B3SM75</accession>
<dbReference type="GeneID" id="66502664"/>
<organism evidence="4 5">
    <name type="scientific">Mameliella alba</name>
    <dbReference type="NCBI Taxonomy" id="561184"/>
    <lineage>
        <taxon>Bacteria</taxon>
        <taxon>Pseudomonadati</taxon>
        <taxon>Pseudomonadota</taxon>
        <taxon>Alphaproteobacteria</taxon>
        <taxon>Rhodobacterales</taxon>
        <taxon>Roseobacteraceae</taxon>
        <taxon>Mameliella</taxon>
    </lineage>
</organism>
<dbReference type="SUPFAM" id="SSF64288">
    <property type="entry name" value="Chorismate lyase-like"/>
    <property type="match status" value="1"/>
</dbReference>
<keyword evidence="2" id="KW-0238">DNA-binding</keyword>
<keyword evidence="1" id="KW-0805">Transcription regulation</keyword>
<dbReference type="SUPFAM" id="SSF46785">
    <property type="entry name" value="Winged helix' DNA-binding domain"/>
    <property type="match status" value="1"/>
</dbReference>
<dbReference type="Proteomes" id="UP000030960">
    <property type="component" value="Unassembled WGS sequence"/>
</dbReference>
<gene>
    <name evidence="4" type="ORF">OA50_03786</name>
</gene>
<dbReference type="Gene3D" id="3.40.1410.10">
    <property type="entry name" value="Chorismate lyase-like"/>
    <property type="match status" value="1"/>
</dbReference>
<reference evidence="4 5" key="1">
    <citation type="submission" date="2014-10" db="EMBL/GenBank/DDBJ databases">
        <title>Genome sequence of Ponticoccus sp. strain UMTAT08 isolated from clonal culture of toxic dinoflagellate Alexandrium tamiyavanichii.</title>
        <authorList>
            <person name="Gan H.Y."/>
            <person name="Muhd D.-D."/>
            <person name="Mohd Noor M.E."/>
            <person name="Yeong Y.S."/>
            <person name="Usup G."/>
        </authorList>
    </citation>
    <scope>NUCLEOTIDE SEQUENCE [LARGE SCALE GENOMIC DNA]</scope>
    <source>
        <strain evidence="4 5">UMTAT08</strain>
    </source>
</reference>
<keyword evidence="3" id="KW-0804">Transcription</keyword>
<dbReference type="AlphaFoldDB" id="A0A0B3SM75"/>
<dbReference type="InterPro" id="IPR000524">
    <property type="entry name" value="Tscrpt_reg_HTH_GntR"/>
</dbReference>
<dbReference type="OrthoDB" id="9808698at2"/>
<dbReference type="Gene3D" id="1.10.10.10">
    <property type="entry name" value="Winged helix-like DNA-binding domain superfamily/Winged helix DNA-binding domain"/>
    <property type="match status" value="1"/>
</dbReference>
<name>A0A0B3SM75_9RHOB</name>
<accession>A0A225PY36</accession>
<sequence length="229" mass="26141">MTVTFKDVKADLLDQIARGVMRPGSLMPNEMDLAEKYGCARATVNRAMRELADEGIIERKRKAGTRVRMAPIRQARFSIPIVREEIEAQGAEYRYALIDRTLQEVPDWLRGRLSLAQGQQVVRVVCMHWADGIPYQHEERWINPEIVPSVLTADFSKSGPNEWLLSEIPFSNAEISFMAIEATQDLADHLGCFAGNALFRTERTTWLQGEAITLVRLTHRRGHRMTTKY</sequence>
<dbReference type="InterPro" id="IPR036388">
    <property type="entry name" value="WH-like_DNA-bd_sf"/>
</dbReference>
<dbReference type="GO" id="GO:0003677">
    <property type="term" value="F:DNA binding"/>
    <property type="evidence" value="ECO:0007669"/>
    <property type="project" value="UniProtKB-KW"/>
</dbReference>
<evidence type="ECO:0000313" key="4">
    <source>
        <dbReference type="EMBL" id="KHQ51624.1"/>
    </source>
</evidence>
<evidence type="ECO:0000256" key="1">
    <source>
        <dbReference type="ARBA" id="ARBA00023015"/>
    </source>
</evidence>
<keyword evidence="5" id="KW-1185">Reference proteome</keyword>
<dbReference type="InterPro" id="IPR036390">
    <property type="entry name" value="WH_DNA-bd_sf"/>
</dbReference>